<sequence length="514" mass="55238">MLFPFRLWRRTWGSTVWLPESPLVLRVDDGEGALPVQLSWGTEDETRTSVGFAPDMASCYGHRQGVDGHVVELRGELAEHTSTGDEARGYEFHTEVGGTSADTWSPAGELRVLIDDGGEAPLRWLSWRDASGGGASVLLRSVGLSGGADVTDLVTAVWTSSEYRDAGEVAANLVQRGRDKWLALESAASLEFILTRPVAVTTYSFTSANDEPGRDPERWTLSGSADGNRWQVLDTRAGQSFTDRHQSRMYRIAGPVPYDRYRFEFAGNHGDYYLQLESVRLFASGSSGFAGYRQRAGEAPVAYRGTPAGGEAPEVPTSFRAMEPLQPMIPATPLVPAVPSSAAVPLSPLVPNAPAIPVGTPLLPPGDSVPLVRTDFSDDAAWAATARAVTAEYRADDIVNSANVVPVDDVRFEGLDAAQLVRLVPPGASWDILLLADGAAMTSAEHHVLVVSLDEDSHGESFRATPPAVVEIETNLSIANMDWEDFADGLAENDVAEPILDLEPVSWGDGVLGR</sequence>
<dbReference type="Pfam" id="PF21962">
    <property type="entry name" value="DUF6924"/>
    <property type="match status" value="1"/>
</dbReference>
<organism evidence="3 4">
    <name type="scientific">Amycolatopsis samaneae</name>
    <dbReference type="NCBI Taxonomy" id="664691"/>
    <lineage>
        <taxon>Bacteria</taxon>
        <taxon>Bacillati</taxon>
        <taxon>Actinomycetota</taxon>
        <taxon>Actinomycetes</taxon>
        <taxon>Pseudonocardiales</taxon>
        <taxon>Pseudonocardiaceae</taxon>
        <taxon>Amycolatopsis</taxon>
    </lineage>
</organism>
<feature type="domain" description="DUF6924" evidence="2">
    <location>
        <begin position="369"/>
        <end position="494"/>
    </location>
</feature>
<name>A0ABW5GL79_9PSEU</name>
<dbReference type="InterPro" id="IPR053832">
    <property type="entry name" value="DUF6924"/>
</dbReference>
<dbReference type="InterPro" id="IPR008979">
    <property type="entry name" value="Galactose-bd-like_sf"/>
</dbReference>
<accession>A0ABW5GL79</accession>
<dbReference type="SUPFAM" id="SSF49785">
    <property type="entry name" value="Galactose-binding domain-like"/>
    <property type="match status" value="1"/>
</dbReference>
<gene>
    <name evidence="3" type="ORF">ACFSYJ_23570</name>
</gene>
<protein>
    <submittedName>
        <fullName evidence="3">DUF6924 domain-containing protein</fullName>
    </submittedName>
</protein>
<evidence type="ECO:0000313" key="3">
    <source>
        <dbReference type="EMBL" id="MFD2461605.1"/>
    </source>
</evidence>
<dbReference type="EMBL" id="JBHUKU010000014">
    <property type="protein sequence ID" value="MFD2461605.1"/>
    <property type="molecule type" value="Genomic_DNA"/>
</dbReference>
<dbReference type="InterPro" id="IPR040964">
    <property type="entry name" value="SBD"/>
</dbReference>
<comment type="caution">
    <text evidence="3">The sequence shown here is derived from an EMBL/GenBank/DDBJ whole genome shotgun (WGS) entry which is preliminary data.</text>
</comment>
<reference evidence="4" key="1">
    <citation type="journal article" date="2019" name="Int. J. Syst. Evol. Microbiol.">
        <title>The Global Catalogue of Microorganisms (GCM) 10K type strain sequencing project: providing services to taxonomists for standard genome sequencing and annotation.</title>
        <authorList>
            <consortium name="The Broad Institute Genomics Platform"/>
            <consortium name="The Broad Institute Genome Sequencing Center for Infectious Disease"/>
            <person name="Wu L."/>
            <person name="Ma J."/>
        </authorList>
    </citation>
    <scope>NUCLEOTIDE SEQUENCE [LARGE SCALE GENOMIC DNA]</scope>
    <source>
        <strain evidence="4">CGMCC 4.7643</strain>
    </source>
</reference>
<feature type="domain" description="OAA-family lectin sugar binding" evidence="1">
    <location>
        <begin position="11"/>
        <end position="77"/>
    </location>
</feature>
<proteinExistence type="predicted"/>
<dbReference type="Gene3D" id="2.60.120.260">
    <property type="entry name" value="Galactose-binding domain-like"/>
    <property type="match status" value="1"/>
</dbReference>
<keyword evidence="4" id="KW-1185">Reference proteome</keyword>
<dbReference type="Proteomes" id="UP001597419">
    <property type="component" value="Unassembled WGS sequence"/>
</dbReference>
<dbReference type="Pfam" id="PF17882">
    <property type="entry name" value="SBD"/>
    <property type="match status" value="3"/>
</dbReference>
<dbReference type="RefSeq" id="WP_345390137.1">
    <property type="nucleotide sequence ID" value="NZ_BAABHG010000004.1"/>
</dbReference>
<evidence type="ECO:0000313" key="4">
    <source>
        <dbReference type="Proteomes" id="UP001597419"/>
    </source>
</evidence>
<evidence type="ECO:0000259" key="1">
    <source>
        <dbReference type="Pfam" id="PF17882"/>
    </source>
</evidence>
<feature type="domain" description="OAA-family lectin sugar binding" evidence="1">
    <location>
        <begin position="90"/>
        <end position="138"/>
    </location>
</feature>
<feature type="domain" description="OAA-family lectin sugar binding" evidence="1">
    <location>
        <begin position="282"/>
        <end position="307"/>
    </location>
</feature>
<evidence type="ECO:0000259" key="2">
    <source>
        <dbReference type="Pfam" id="PF21962"/>
    </source>
</evidence>